<organism evidence="2 3">
    <name type="scientific">Pseudoalteromonas holothuriae</name>
    <dbReference type="NCBI Taxonomy" id="2963714"/>
    <lineage>
        <taxon>Bacteria</taxon>
        <taxon>Pseudomonadati</taxon>
        <taxon>Pseudomonadota</taxon>
        <taxon>Gammaproteobacteria</taxon>
        <taxon>Alteromonadales</taxon>
        <taxon>Pseudoalteromonadaceae</taxon>
        <taxon>Pseudoalteromonas</taxon>
    </lineage>
</organism>
<comment type="caution">
    <text evidence="2">The sequence shown here is derived from an EMBL/GenBank/DDBJ whole genome shotgun (WGS) entry which is preliminary data.</text>
</comment>
<keyword evidence="3" id="KW-1185">Reference proteome</keyword>
<evidence type="ECO:0000256" key="1">
    <source>
        <dbReference type="SAM" id="Phobius"/>
    </source>
</evidence>
<name>A0A9W4QRU6_9GAMM</name>
<dbReference type="AlphaFoldDB" id="A0A9W4QRU6"/>
<proteinExistence type="predicted"/>
<accession>A0A9W4QRU6</accession>
<feature type="transmembrane region" description="Helical" evidence="1">
    <location>
        <begin position="120"/>
        <end position="137"/>
    </location>
</feature>
<evidence type="ECO:0000313" key="2">
    <source>
        <dbReference type="EMBL" id="CAH9050333.1"/>
    </source>
</evidence>
<reference evidence="2" key="1">
    <citation type="submission" date="2022-07" db="EMBL/GenBank/DDBJ databases">
        <authorList>
            <person name="Criscuolo A."/>
        </authorList>
    </citation>
    <scope>NUCLEOTIDE SEQUENCE</scope>
    <source>
        <strain evidence="2">CIP111854</strain>
    </source>
</reference>
<dbReference type="EMBL" id="CAMAPC010000002">
    <property type="protein sequence ID" value="CAH9050333.1"/>
    <property type="molecule type" value="Genomic_DNA"/>
</dbReference>
<keyword evidence="1" id="KW-0812">Transmembrane</keyword>
<feature type="transmembrane region" description="Helical" evidence="1">
    <location>
        <begin position="87"/>
        <end position="108"/>
    </location>
</feature>
<evidence type="ECO:0000313" key="3">
    <source>
        <dbReference type="Proteomes" id="UP001152467"/>
    </source>
</evidence>
<protein>
    <submittedName>
        <fullName evidence="2">Uncharacterized protein</fullName>
    </submittedName>
</protein>
<keyword evidence="1" id="KW-1133">Transmembrane helix</keyword>
<keyword evidence="1" id="KW-0472">Membrane</keyword>
<feature type="transmembrane region" description="Helical" evidence="1">
    <location>
        <begin position="149"/>
        <end position="171"/>
    </location>
</feature>
<dbReference type="RefSeq" id="WP_261625708.1">
    <property type="nucleotide sequence ID" value="NZ_CAMAPC010000002.1"/>
</dbReference>
<sequence length="185" mass="21706">MNEILYALGWVFNIAAFFIVVFWGKKFTAMKWKLFFGVKKDLASVQHHELYSCFLTAFCFLLFHILGSELEHFMLSLEMEKVEKIKLFYTTNTVFLFMFIATLFCLHLVRGCTFSKAARVCVYTTLVFMMLQGMQLIARGYYDYHELSIIYKLGVWICNLTALAYVASYPIKSLKDYFKEKRAAQ</sequence>
<feature type="transmembrane region" description="Helical" evidence="1">
    <location>
        <begin position="50"/>
        <end position="67"/>
    </location>
</feature>
<feature type="transmembrane region" description="Helical" evidence="1">
    <location>
        <begin position="6"/>
        <end position="24"/>
    </location>
</feature>
<gene>
    <name evidence="2" type="ORF">PSECIP111854_00509</name>
</gene>
<dbReference type="Proteomes" id="UP001152467">
    <property type="component" value="Unassembled WGS sequence"/>
</dbReference>